<evidence type="ECO:0000256" key="18">
    <source>
        <dbReference type="RuleBase" id="RU000456"/>
    </source>
</evidence>
<keyword evidence="24" id="KW-1185">Reference proteome</keyword>
<comment type="caution">
    <text evidence="23">The sequence shown here is derived from an EMBL/GenBank/DDBJ whole genome shotgun (WGS) entry which is preliminary data.</text>
</comment>
<feature type="compositionally biased region" description="Basic and acidic residues" evidence="19">
    <location>
        <begin position="295"/>
        <end position="309"/>
    </location>
</feature>
<evidence type="ECO:0000259" key="22">
    <source>
        <dbReference type="PROSITE" id="PS50999"/>
    </source>
</evidence>
<dbReference type="AlphaFoldDB" id="A0A6N7R0Q0"/>
<dbReference type="GO" id="GO:0005507">
    <property type="term" value="F:copper ion binding"/>
    <property type="evidence" value="ECO:0007669"/>
    <property type="project" value="InterPro"/>
</dbReference>
<organism evidence="23 24">
    <name type="scientific">Gracilibacillus thailandensis</name>
    <dbReference type="NCBI Taxonomy" id="563735"/>
    <lineage>
        <taxon>Bacteria</taxon>
        <taxon>Bacillati</taxon>
        <taxon>Bacillota</taxon>
        <taxon>Bacilli</taxon>
        <taxon>Bacillales</taxon>
        <taxon>Bacillaceae</taxon>
        <taxon>Gracilibacillus</taxon>
    </lineage>
</organism>
<dbReference type="GO" id="GO:0004129">
    <property type="term" value="F:cytochrome-c oxidase activity"/>
    <property type="evidence" value="ECO:0007669"/>
    <property type="project" value="UniProtKB-UniRule"/>
</dbReference>
<dbReference type="PIRSF" id="PIRSF000292">
    <property type="entry name" value="Ubi_od_II"/>
    <property type="match status" value="1"/>
</dbReference>
<keyword evidence="12 20" id="KW-1133">Transmembrane helix</keyword>
<dbReference type="GO" id="GO:0016682">
    <property type="term" value="F:oxidoreductase activity, acting on diphenols and related substances as donors, oxygen as acceptor"/>
    <property type="evidence" value="ECO:0007669"/>
    <property type="project" value="InterPro"/>
</dbReference>
<keyword evidence="15 17" id="KW-0472">Membrane</keyword>
<dbReference type="InterPro" id="IPR036257">
    <property type="entry name" value="Cyt_c_oxidase_su2_TM_sf"/>
</dbReference>
<evidence type="ECO:0000256" key="12">
    <source>
        <dbReference type="ARBA" id="ARBA00022989"/>
    </source>
</evidence>
<keyword evidence="14" id="KW-0186">Copper</keyword>
<keyword evidence="11 17" id="KW-0249">Electron transport</keyword>
<evidence type="ECO:0000256" key="1">
    <source>
        <dbReference type="ARBA" id="ARBA00000725"/>
    </source>
</evidence>
<dbReference type="GO" id="GO:0042773">
    <property type="term" value="P:ATP synthesis coupled electron transport"/>
    <property type="evidence" value="ECO:0007669"/>
    <property type="project" value="TreeGrafter"/>
</dbReference>
<evidence type="ECO:0000256" key="8">
    <source>
        <dbReference type="ARBA" id="ARBA00022692"/>
    </source>
</evidence>
<feature type="transmembrane region" description="Helical" evidence="20">
    <location>
        <begin position="44"/>
        <end position="67"/>
    </location>
</feature>
<dbReference type="EMBL" id="WJEE01000026">
    <property type="protein sequence ID" value="MRI67152.1"/>
    <property type="molecule type" value="Genomic_DNA"/>
</dbReference>
<dbReference type="CDD" id="cd04212">
    <property type="entry name" value="CuRO_UO_II"/>
    <property type="match status" value="1"/>
</dbReference>
<keyword evidence="6 17" id="KW-1003">Cell membrane</keyword>
<evidence type="ECO:0000256" key="20">
    <source>
        <dbReference type="SAM" id="Phobius"/>
    </source>
</evidence>
<dbReference type="PROSITE" id="PS50999">
    <property type="entry name" value="COX2_TM"/>
    <property type="match status" value="1"/>
</dbReference>
<dbReference type="InterPro" id="IPR008972">
    <property type="entry name" value="Cupredoxin"/>
</dbReference>
<dbReference type="Pfam" id="PF02790">
    <property type="entry name" value="COX2_TM"/>
    <property type="match status" value="1"/>
</dbReference>
<dbReference type="InterPro" id="IPR011759">
    <property type="entry name" value="Cyt_c_oxidase_su2_TM_dom"/>
</dbReference>
<comment type="function">
    <text evidence="17">Catalyzes quinol oxidation with the concomitant reduction of oxygen to water. Subunit II transfers the electrons from a quinol to the binuclear center of the catalytic subunit I.</text>
</comment>
<protein>
    <recommendedName>
        <fullName evidence="4 17">Quinol oxidase subunit 2</fullName>
        <ecNumber evidence="17">1.10.3.-</ecNumber>
    </recommendedName>
</protein>
<dbReference type="EC" id="1.10.3.-" evidence="17"/>
<dbReference type="InterPro" id="IPR002429">
    <property type="entry name" value="CcO_II-like_C"/>
</dbReference>
<evidence type="ECO:0000256" key="15">
    <source>
        <dbReference type="ARBA" id="ARBA00023136"/>
    </source>
</evidence>
<dbReference type="PANTHER" id="PTHR22888:SF18">
    <property type="entry name" value="CYTOCHROME BO(3) UBIQUINOL OXIDASE SUBUNIT 2"/>
    <property type="match status" value="1"/>
</dbReference>
<dbReference type="RefSeq" id="WP_153835760.1">
    <property type="nucleotide sequence ID" value="NZ_JBHUMW010000008.1"/>
</dbReference>
<dbReference type="InterPro" id="IPR034227">
    <property type="entry name" value="CuRO_UO_II"/>
</dbReference>
<dbReference type="InterPro" id="IPR006332">
    <property type="entry name" value="QoxA"/>
</dbReference>
<sequence length="338" mass="39039">MNAMKKLIYALTLLLIPVLLAGCDSKLIVFDPKGPIARSLTDLIVYSIILMLVIVVVVFVLFGYIVWKYRARKDDGDFEPEEEKGNHLLEITWFTIPVLIVIALMIPTTKTIYEVEDVPQGYEEEEPLVIHVTSADWKWIFSYPDQDIETVNYINIPEDHPVQFKMTSAGTMQSFWVPELAGQKYTMANMQTKLYMVADQPGSYYGRNTNFNGRGYAHMEFEVQAQTREDFNKWVNDVKNTANELTEDTYSQILEPGLLGRMTFNGTHLDWIDHAHGGSEQYIDPEKYQIPHGEHDDIYQEIDENREGDSTEQDTEDHEHNHEELEDSESETTDHSHH</sequence>
<dbReference type="InterPro" id="IPR006333">
    <property type="entry name" value="Cyt_o_ubiquinol_oxidase_su2"/>
</dbReference>
<dbReference type="InterPro" id="IPR045187">
    <property type="entry name" value="CcO_II"/>
</dbReference>
<evidence type="ECO:0000256" key="16">
    <source>
        <dbReference type="ARBA" id="ARBA00024688"/>
    </source>
</evidence>
<dbReference type="SUPFAM" id="SSF49503">
    <property type="entry name" value="Cupredoxins"/>
    <property type="match status" value="1"/>
</dbReference>
<keyword evidence="10" id="KW-0732">Signal</keyword>
<evidence type="ECO:0000256" key="2">
    <source>
        <dbReference type="ARBA" id="ARBA00004651"/>
    </source>
</evidence>
<dbReference type="GO" id="GO:0009486">
    <property type="term" value="F:cytochrome bo3 ubiquinol oxidase activity"/>
    <property type="evidence" value="ECO:0007669"/>
    <property type="project" value="InterPro"/>
</dbReference>
<dbReference type="Pfam" id="PF00116">
    <property type="entry name" value="COX2"/>
    <property type="match status" value="1"/>
</dbReference>
<comment type="subcellular location">
    <subcellularLocation>
        <location evidence="2 18">Cell membrane</location>
        <topology evidence="2 18">Multi-pass membrane protein</topology>
    </subcellularLocation>
</comment>
<evidence type="ECO:0000256" key="6">
    <source>
        <dbReference type="ARBA" id="ARBA00022475"/>
    </source>
</evidence>
<keyword evidence="9" id="KW-0479">Metal-binding</keyword>
<evidence type="ECO:0000256" key="17">
    <source>
        <dbReference type="PIRNR" id="PIRNR000292"/>
    </source>
</evidence>
<feature type="domain" description="Cytochrome oxidase subunit II transmembrane region profile" evidence="22">
    <location>
        <begin position="21"/>
        <end position="119"/>
    </location>
</feature>
<keyword evidence="8 18" id="KW-0812">Transmembrane</keyword>
<evidence type="ECO:0000256" key="10">
    <source>
        <dbReference type="ARBA" id="ARBA00022729"/>
    </source>
</evidence>
<dbReference type="NCBIfam" id="TIGR01432">
    <property type="entry name" value="QOXA"/>
    <property type="match status" value="1"/>
</dbReference>
<accession>A0A6N7R0Q0</accession>
<dbReference type="Gene3D" id="1.10.287.90">
    <property type="match status" value="1"/>
</dbReference>
<dbReference type="Proteomes" id="UP000435187">
    <property type="component" value="Unassembled WGS sequence"/>
</dbReference>
<comment type="similarity">
    <text evidence="3 17 18">Belongs to the cytochrome c oxidase subunit 2 family.</text>
</comment>
<feature type="transmembrane region" description="Helical" evidence="20">
    <location>
        <begin position="88"/>
        <end position="106"/>
    </location>
</feature>
<evidence type="ECO:0000256" key="19">
    <source>
        <dbReference type="SAM" id="MobiDB-lite"/>
    </source>
</evidence>
<keyword evidence="5 17" id="KW-0813">Transport</keyword>
<dbReference type="InterPro" id="IPR014222">
    <property type="entry name" value="Cyt_c_oxidase_su2"/>
</dbReference>
<evidence type="ECO:0000256" key="7">
    <source>
        <dbReference type="ARBA" id="ARBA00022660"/>
    </source>
</evidence>
<evidence type="ECO:0000259" key="21">
    <source>
        <dbReference type="PROSITE" id="PS50857"/>
    </source>
</evidence>
<feature type="domain" description="Cytochrome oxidase subunit II copper A binding" evidence="21">
    <location>
        <begin position="125"/>
        <end position="237"/>
    </location>
</feature>
<keyword evidence="13 17" id="KW-0560">Oxidoreductase</keyword>
<dbReference type="NCBIfam" id="TIGR02866">
    <property type="entry name" value="CoxB"/>
    <property type="match status" value="1"/>
</dbReference>
<dbReference type="Gene3D" id="2.60.40.420">
    <property type="entry name" value="Cupredoxins - blue copper proteins"/>
    <property type="match status" value="1"/>
</dbReference>
<evidence type="ECO:0000313" key="24">
    <source>
        <dbReference type="Proteomes" id="UP000435187"/>
    </source>
</evidence>
<evidence type="ECO:0000313" key="23">
    <source>
        <dbReference type="EMBL" id="MRI67152.1"/>
    </source>
</evidence>
<comment type="catalytic activity">
    <reaction evidence="1 17">
        <text>2 a quinol + O2 = 2 a quinone + 2 H2O</text>
        <dbReference type="Rhea" id="RHEA:55376"/>
        <dbReference type="ChEBI" id="CHEBI:15377"/>
        <dbReference type="ChEBI" id="CHEBI:15379"/>
        <dbReference type="ChEBI" id="CHEBI:24646"/>
        <dbReference type="ChEBI" id="CHEBI:132124"/>
    </reaction>
</comment>
<evidence type="ECO:0000256" key="3">
    <source>
        <dbReference type="ARBA" id="ARBA00007866"/>
    </source>
</evidence>
<dbReference type="PROSITE" id="PS50857">
    <property type="entry name" value="COX2_CUA"/>
    <property type="match status" value="1"/>
</dbReference>
<evidence type="ECO:0000256" key="4">
    <source>
        <dbReference type="ARBA" id="ARBA00016131"/>
    </source>
</evidence>
<evidence type="ECO:0000256" key="13">
    <source>
        <dbReference type="ARBA" id="ARBA00023002"/>
    </source>
</evidence>
<feature type="region of interest" description="Disordered" evidence="19">
    <location>
        <begin position="295"/>
        <end position="338"/>
    </location>
</feature>
<evidence type="ECO:0000256" key="11">
    <source>
        <dbReference type="ARBA" id="ARBA00022982"/>
    </source>
</evidence>
<evidence type="ECO:0000256" key="5">
    <source>
        <dbReference type="ARBA" id="ARBA00022448"/>
    </source>
</evidence>
<evidence type="ECO:0000256" key="14">
    <source>
        <dbReference type="ARBA" id="ARBA00023008"/>
    </source>
</evidence>
<evidence type="ECO:0000256" key="9">
    <source>
        <dbReference type="ARBA" id="ARBA00022723"/>
    </source>
</evidence>
<comment type="function">
    <text evidence="16">Subunits I and II form the functional core of the enzyme complex. Electrons originating in cytochrome c are transferred via heme a and Cu(A) to the binuclear center formed by heme a3 and Cu(B).</text>
</comment>
<dbReference type="PANTHER" id="PTHR22888">
    <property type="entry name" value="CYTOCHROME C OXIDASE, SUBUNIT II"/>
    <property type="match status" value="1"/>
</dbReference>
<proteinExistence type="inferred from homology"/>
<keyword evidence="7 17" id="KW-0679">Respiratory chain</keyword>
<reference evidence="23 24" key="1">
    <citation type="submission" date="2019-10" db="EMBL/GenBank/DDBJ databases">
        <title>Gracilibacillus salitolerans sp. nov., a moderate halophile isolated from a saline soil in northwest China.</title>
        <authorList>
            <person name="Gan L."/>
        </authorList>
    </citation>
    <scope>NUCLEOTIDE SEQUENCE [LARGE SCALE GENOMIC DNA]</scope>
    <source>
        <strain evidence="23 24">TP2-8</strain>
    </source>
</reference>
<dbReference type="SUPFAM" id="SSF81464">
    <property type="entry name" value="Cytochrome c oxidase subunit II-like, transmembrane region"/>
    <property type="match status" value="1"/>
</dbReference>
<dbReference type="PROSITE" id="PS51257">
    <property type="entry name" value="PROKAR_LIPOPROTEIN"/>
    <property type="match status" value="1"/>
</dbReference>
<gene>
    <name evidence="23" type="primary">qoxA</name>
    <name evidence="23" type="ORF">GH885_12490</name>
</gene>
<name>A0A6N7R0Q0_9BACI</name>
<dbReference type="GO" id="GO:0005886">
    <property type="term" value="C:plasma membrane"/>
    <property type="evidence" value="ECO:0007669"/>
    <property type="project" value="UniProtKB-SubCell"/>
</dbReference>